<dbReference type="EMBL" id="JARFVA010000009">
    <property type="protein sequence ID" value="MDF0709037.1"/>
    <property type="molecule type" value="Genomic_DNA"/>
</dbReference>
<organism evidence="1 2">
    <name type="scientific">Flagellimonas okinawensis</name>
    <dbReference type="NCBI Taxonomy" id="3031324"/>
    <lineage>
        <taxon>Bacteria</taxon>
        <taxon>Pseudomonadati</taxon>
        <taxon>Bacteroidota</taxon>
        <taxon>Flavobacteriia</taxon>
        <taxon>Flavobacteriales</taxon>
        <taxon>Flavobacteriaceae</taxon>
        <taxon>Flagellimonas</taxon>
    </lineage>
</organism>
<proteinExistence type="predicted"/>
<dbReference type="Proteomes" id="UP001217083">
    <property type="component" value="Unassembled WGS sequence"/>
</dbReference>
<dbReference type="Pfam" id="PF13595">
    <property type="entry name" value="DUF4138"/>
    <property type="match status" value="1"/>
</dbReference>
<accession>A0ABT5XSZ6</accession>
<dbReference type="InterPro" id="IPR022298">
    <property type="entry name" value="Conjug_transposon_TraN"/>
</dbReference>
<reference evidence="1 2" key="1">
    <citation type="submission" date="2023-03" db="EMBL/GenBank/DDBJ databases">
        <title>Muricauda XX sp. nov. and Muricauda XXX sp. nov., two novel species isolated from Okinawa Trough.</title>
        <authorList>
            <person name="Cao W."/>
            <person name="Deng X."/>
        </authorList>
    </citation>
    <scope>NUCLEOTIDE SEQUENCE [LARGE SCALE GENOMIC DNA]</scope>
    <source>
        <strain evidence="1 2">81s02</strain>
    </source>
</reference>
<gene>
    <name evidence="1" type="ORF">PY091_17630</name>
</gene>
<protein>
    <submittedName>
        <fullName evidence="1">DUF4138 domain-containing protein</fullName>
    </submittedName>
</protein>
<evidence type="ECO:0000313" key="1">
    <source>
        <dbReference type="EMBL" id="MDF0709037.1"/>
    </source>
</evidence>
<comment type="caution">
    <text evidence="1">The sequence shown here is derived from an EMBL/GenBank/DDBJ whole genome shotgun (WGS) entry which is preliminary data.</text>
</comment>
<name>A0ABT5XSZ6_9FLAO</name>
<keyword evidence="2" id="KW-1185">Reference proteome</keyword>
<dbReference type="RefSeq" id="WP_275650806.1">
    <property type="nucleotide sequence ID" value="NZ_JARFVA010000009.1"/>
</dbReference>
<evidence type="ECO:0000313" key="2">
    <source>
        <dbReference type="Proteomes" id="UP001217083"/>
    </source>
</evidence>
<sequence length="263" mass="29676">MKILNIFFIVWTGLGLQLMSGQHSLDTIYVNEHQTVALFFPSPIHRAVTGDERFVFSYDRESAGHLGLLQGVAGTESNLLVVTGDGKVYAYILAYGRSLPRLNIFIDQGTSIGQERPEVSKDGKDPLKVGPGPDDGRCKFLLDNGTGNLGTVRSSGIRLRLEKVVYDRDRVYLRVGIRNRSEIDFEMDRLDFFYVNGNKRRRTSYQEVRLLPLSSCTGSTLIKGGKQVRWDFVLPKFVLGKGESLKLILEEHHGNRRLVLMTR</sequence>